<keyword evidence="1" id="KW-0732">Signal</keyword>
<dbReference type="AlphaFoldDB" id="A0A517QTZ8"/>
<keyword evidence="3" id="KW-1185">Reference proteome</keyword>
<protein>
    <recommendedName>
        <fullName evidence="4">Tetratricopeptide repeat protein</fullName>
    </recommendedName>
</protein>
<name>A0A517QTZ8_9PLAN</name>
<evidence type="ECO:0000256" key="1">
    <source>
        <dbReference type="SAM" id="SignalP"/>
    </source>
</evidence>
<dbReference type="InterPro" id="IPR011990">
    <property type="entry name" value="TPR-like_helical_dom_sf"/>
</dbReference>
<accession>A0A517QTZ8</accession>
<gene>
    <name evidence="2" type="ORF">Mal48_43860</name>
</gene>
<dbReference type="Proteomes" id="UP000315724">
    <property type="component" value="Chromosome"/>
</dbReference>
<dbReference type="Pfam" id="PF13174">
    <property type="entry name" value="TPR_6"/>
    <property type="match status" value="1"/>
</dbReference>
<dbReference type="SUPFAM" id="SSF48452">
    <property type="entry name" value="TPR-like"/>
    <property type="match status" value="1"/>
</dbReference>
<dbReference type="RefSeq" id="WP_145204149.1">
    <property type="nucleotide sequence ID" value="NZ_CP036267.1"/>
</dbReference>
<sequence length="356" mass="38742" precursor="true">MCRHHLFAACGLLFVLSTTSSAQTIDSVYRKSTAKPVAGEITEVTKTDVTVTQKVGNKTEKIPANDILYIEWKGEPPALGLARSNERNGNYSQAVTGYQEALAALEASNTRVKADITFSLARTASKLAQSDPDQAASAITQLKEFIAANRDFYRFFDAQMILASTALQVNDAGTAEEAYTVLEQAPWTDYQMAGKIGNAETLLARNDINGAKAIFDQVAAMSTKSAAEKSRQLQAKLGQAECLQRQNKQDEATTILNKVIEETTADDSRINAEAYLRLGDGYVSQGQKNKEAVLAYLHVDVIPAFAAHSDLHAEALFRLFKLWPALNQPSRSADAAAKLESDYPNSPWTKQLSGAN</sequence>
<proteinExistence type="predicted"/>
<organism evidence="2 3">
    <name type="scientific">Thalassoglobus polymorphus</name>
    <dbReference type="NCBI Taxonomy" id="2527994"/>
    <lineage>
        <taxon>Bacteria</taxon>
        <taxon>Pseudomonadati</taxon>
        <taxon>Planctomycetota</taxon>
        <taxon>Planctomycetia</taxon>
        <taxon>Planctomycetales</taxon>
        <taxon>Planctomycetaceae</taxon>
        <taxon>Thalassoglobus</taxon>
    </lineage>
</organism>
<reference evidence="2 3" key="1">
    <citation type="submission" date="2019-02" db="EMBL/GenBank/DDBJ databases">
        <title>Deep-cultivation of Planctomycetes and their phenomic and genomic characterization uncovers novel biology.</title>
        <authorList>
            <person name="Wiegand S."/>
            <person name="Jogler M."/>
            <person name="Boedeker C."/>
            <person name="Pinto D."/>
            <person name="Vollmers J."/>
            <person name="Rivas-Marin E."/>
            <person name="Kohn T."/>
            <person name="Peeters S.H."/>
            <person name="Heuer A."/>
            <person name="Rast P."/>
            <person name="Oberbeckmann S."/>
            <person name="Bunk B."/>
            <person name="Jeske O."/>
            <person name="Meyerdierks A."/>
            <person name="Storesund J.E."/>
            <person name="Kallscheuer N."/>
            <person name="Luecker S."/>
            <person name="Lage O.M."/>
            <person name="Pohl T."/>
            <person name="Merkel B.J."/>
            <person name="Hornburger P."/>
            <person name="Mueller R.-W."/>
            <person name="Bruemmer F."/>
            <person name="Labrenz M."/>
            <person name="Spormann A.M."/>
            <person name="Op den Camp H."/>
            <person name="Overmann J."/>
            <person name="Amann R."/>
            <person name="Jetten M.S.M."/>
            <person name="Mascher T."/>
            <person name="Medema M.H."/>
            <person name="Devos D.P."/>
            <person name="Kaster A.-K."/>
            <person name="Ovreas L."/>
            <person name="Rohde M."/>
            <person name="Galperin M.Y."/>
            <person name="Jogler C."/>
        </authorList>
    </citation>
    <scope>NUCLEOTIDE SEQUENCE [LARGE SCALE GENOMIC DNA]</scope>
    <source>
        <strain evidence="2 3">Mal48</strain>
    </source>
</reference>
<dbReference type="Gene3D" id="1.25.40.10">
    <property type="entry name" value="Tetratricopeptide repeat domain"/>
    <property type="match status" value="1"/>
</dbReference>
<evidence type="ECO:0000313" key="2">
    <source>
        <dbReference type="EMBL" id="QDT35111.1"/>
    </source>
</evidence>
<dbReference type="KEGG" id="tpol:Mal48_43860"/>
<feature type="signal peptide" evidence="1">
    <location>
        <begin position="1"/>
        <end position="22"/>
    </location>
</feature>
<dbReference type="EMBL" id="CP036267">
    <property type="protein sequence ID" value="QDT35111.1"/>
    <property type="molecule type" value="Genomic_DNA"/>
</dbReference>
<evidence type="ECO:0008006" key="4">
    <source>
        <dbReference type="Google" id="ProtNLM"/>
    </source>
</evidence>
<dbReference type="InterPro" id="IPR019734">
    <property type="entry name" value="TPR_rpt"/>
</dbReference>
<feature type="chain" id="PRO_5022105415" description="Tetratricopeptide repeat protein" evidence="1">
    <location>
        <begin position="23"/>
        <end position="356"/>
    </location>
</feature>
<dbReference type="OrthoDB" id="251560at2"/>
<evidence type="ECO:0000313" key="3">
    <source>
        <dbReference type="Proteomes" id="UP000315724"/>
    </source>
</evidence>